<evidence type="ECO:0000256" key="1">
    <source>
        <dbReference type="ARBA" id="ARBA00022723"/>
    </source>
</evidence>
<organism evidence="7 8">
    <name type="scientific">Taxus chinensis</name>
    <name type="common">Chinese yew</name>
    <name type="synonym">Taxus wallichiana var. chinensis</name>
    <dbReference type="NCBI Taxonomy" id="29808"/>
    <lineage>
        <taxon>Eukaryota</taxon>
        <taxon>Viridiplantae</taxon>
        <taxon>Streptophyta</taxon>
        <taxon>Embryophyta</taxon>
        <taxon>Tracheophyta</taxon>
        <taxon>Spermatophyta</taxon>
        <taxon>Pinopsida</taxon>
        <taxon>Pinidae</taxon>
        <taxon>Conifers II</taxon>
        <taxon>Cupressales</taxon>
        <taxon>Taxaceae</taxon>
        <taxon>Taxus</taxon>
    </lineage>
</organism>
<evidence type="ECO:0000256" key="3">
    <source>
        <dbReference type="ARBA" id="ARBA00022833"/>
    </source>
</evidence>
<evidence type="ECO:0000313" key="8">
    <source>
        <dbReference type="Proteomes" id="UP000824469"/>
    </source>
</evidence>
<name>A0AA38CLP8_TAXCH</name>
<feature type="non-terminal residue" evidence="7">
    <location>
        <position position="421"/>
    </location>
</feature>
<dbReference type="PROSITE" id="PS00518">
    <property type="entry name" value="ZF_RING_1"/>
    <property type="match status" value="1"/>
</dbReference>
<dbReference type="InterPro" id="IPR001841">
    <property type="entry name" value="Znf_RING"/>
</dbReference>
<feature type="repeat" description="TPR" evidence="5">
    <location>
        <begin position="38"/>
        <end position="71"/>
    </location>
</feature>
<keyword evidence="2 4" id="KW-0863">Zinc-finger</keyword>
<dbReference type="PANTHER" id="PTHR23327">
    <property type="entry name" value="RING FINGER PROTEIN 127"/>
    <property type="match status" value="1"/>
</dbReference>
<feature type="non-terminal residue" evidence="7">
    <location>
        <position position="1"/>
    </location>
</feature>
<keyword evidence="3" id="KW-0862">Zinc</keyword>
<dbReference type="Gene3D" id="2.30.130.40">
    <property type="entry name" value="LON domain-like"/>
    <property type="match status" value="1"/>
</dbReference>
<protein>
    <recommendedName>
        <fullName evidence="6">RING-type domain-containing protein</fullName>
    </recommendedName>
</protein>
<comment type="caution">
    <text evidence="7">The sequence shown here is derived from an EMBL/GenBank/DDBJ whole genome shotgun (WGS) entry which is preliminary data.</text>
</comment>
<dbReference type="Proteomes" id="UP000824469">
    <property type="component" value="Unassembled WGS sequence"/>
</dbReference>
<evidence type="ECO:0000256" key="4">
    <source>
        <dbReference type="PROSITE-ProRule" id="PRU00175"/>
    </source>
</evidence>
<dbReference type="PROSITE" id="PS50089">
    <property type="entry name" value="ZF_RING_2"/>
    <property type="match status" value="1"/>
</dbReference>
<dbReference type="InterPro" id="IPR003111">
    <property type="entry name" value="Lon_prtase_N"/>
</dbReference>
<dbReference type="SMART" id="SM00028">
    <property type="entry name" value="TPR"/>
    <property type="match status" value="2"/>
</dbReference>
<dbReference type="InterPro" id="IPR013083">
    <property type="entry name" value="Znf_RING/FYVE/PHD"/>
</dbReference>
<keyword evidence="5" id="KW-0802">TPR repeat</keyword>
<dbReference type="EMBL" id="JAHRHJ020000009">
    <property type="protein sequence ID" value="KAH9302985.1"/>
    <property type="molecule type" value="Genomic_DNA"/>
</dbReference>
<dbReference type="SMART" id="SM00184">
    <property type="entry name" value="RING"/>
    <property type="match status" value="1"/>
</dbReference>
<dbReference type="OMA" id="MGMVVID"/>
<keyword evidence="8" id="KW-1185">Reference proteome</keyword>
<dbReference type="Gene3D" id="1.25.40.10">
    <property type="entry name" value="Tetratricopeptide repeat domain"/>
    <property type="match status" value="1"/>
</dbReference>
<dbReference type="InterPro" id="IPR019734">
    <property type="entry name" value="TPR_rpt"/>
</dbReference>
<dbReference type="InterPro" id="IPR011990">
    <property type="entry name" value="TPR-like_helical_dom_sf"/>
</dbReference>
<evidence type="ECO:0000256" key="5">
    <source>
        <dbReference type="PROSITE-ProRule" id="PRU00339"/>
    </source>
</evidence>
<dbReference type="CDD" id="cd16514">
    <property type="entry name" value="RING-HC_LONFs_rpt2"/>
    <property type="match status" value="1"/>
</dbReference>
<dbReference type="InterPro" id="IPR046336">
    <property type="entry name" value="Lon_prtase_N_sf"/>
</dbReference>
<dbReference type="SUPFAM" id="SSF48452">
    <property type="entry name" value="TPR-like"/>
    <property type="match status" value="1"/>
</dbReference>
<evidence type="ECO:0000313" key="7">
    <source>
        <dbReference type="EMBL" id="KAH9302985.1"/>
    </source>
</evidence>
<keyword evidence="1" id="KW-0479">Metal-binding</keyword>
<dbReference type="SUPFAM" id="SSF88697">
    <property type="entry name" value="PUA domain-like"/>
    <property type="match status" value="1"/>
</dbReference>
<proteinExistence type="predicted"/>
<dbReference type="GO" id="GO:0008270">
    <property type="term" value="F:zinc ion binding"/>
    <property type="evidence" value="ECO:0007669"/>
    <property type="project" value="UniProtKB-KW"/>
</dbReference>
<evidence type="ECO:0000259" key="6">
    <source>
        <dbReference type="PROSITE" id="PS50089"/>
    </source>
</evidence>
<dbReference type="Gene3D" id="3.30.40.10">
    <property type="entry name" value="Zinc/RING finger domain, C3HC4 (zinc finger)"/>
    <property type="match status" value="1"/>
</dbReference>
<dbReference type="AlphaFoldDB" id="A0AA38CLP8"/>
<dbReference type="GO" id="GO:0005737">
    <property type="term" value="C:cytoplasm"/>
    <property type="evidence" value="ECO:0007669"/>
    <property type="project" value="UniProtKB-ARBA"/>
</dbReference>
<dbReference type="PROSITE" id="PS50005">
    <property type="entry name" value="TPR"/>
    <property type="match status" value="1"/>
</dbReference>
<gene>
    <name evidence="7" type="ORF">KI387_014568</name>
</gene>
<dbReference type="InterPro" id="IPR017907">
    <property type="entry name" value="Znf_RING_CS"/>
</dbReference>
<reference evidence="7 8" key="1">
    <citation type="journal article" date="2021" name="Nat. Plants">
        <title>The Taxus genome provides insights into paclitaxel biosynthesis.</title>
        <authorList>
            <person name="Xiong X."/>
            <person name="Gou J."/>
            <person name="Liao Q."/>
            <person name="Li Y."/>
            <person name="Zhou Q."/>
            <person name="Bi G."/>
            <person name="Li C."/>
            <person name="Du R."/>
            <person name="Wang X."/>
            <person name="Sun T."/>
            <person name="Guo L."/>
            <person name="Liang H."/>
            <person name="Lu P."/>
            <person name="Wu Y."/>
            <person name="Zhang Z."/>
            <person name="Ro D.K."/>
            <person name="Shang Y."/>
            <person name="Huang S."/>
            <person name="Yan J."/>
        </authorList>
    </citation>
    <scope>NUCLEOTIDE SEQUENCE [LARGE SCALE GENOMIC DNA]</scope>
    <source>
        <strain evidence="7">Ta-2019</strain>
    </source>
</reference>
<dbReference type="GO" id="GO:0061630">
    <property type="term" value="F:ubiquitin protein ligase activity"/>
    <property type="evidence" value="ECO:0007669"/>
    <property type="project" value="TreeGrafter"/>
</dbReference>
<dbReference type="SUPFAM" id="SSF57850">
    <property type="entry name" value="RING/U-box"/>
    <property type="match status" value="1"/>
</dbReference>
<dbReference type="PANTHER" id="PTHR23327:SF42">
    <property type="entry name" value="LON PEPTIDASE N-TERMINAL DOMAIN AND RING FINGER PROTEIN C14F5.10C"/>
    <property type="match status" value="1"/>
</dbReference>
<sequence>GGDAVWEQRSKRNRAFVDGLREVGDASSSAEWEQRGQVYELVLQANRAFRESRLEEAISLYTKALKLQPKDPIILNNRSAAFCCYSQQLRNRPAALSEIQALSGMDPTVHAELALKDAERALKSQSVWPKSYYRKAMALMLLEQYGDARESLLCGLQVDPSSIPLQAALSDFNKRMVLGLENTSDRTRQARVQRTDDFDCTLCLKMLYDPVTTPCGHSFCRSCLFQCMDHGNKCPMCRTVLLLSPRTYPLSVTLNNIIQKFFPEEYAERKAEQETLIHLGINMLPLFVMDVVLPCQKLSLNIFEPRYRLMIRRIMEGSRRMGMVGMDSTTSSIADVACEVEICECEPLPDGRFLLQVEGRRRFHIIRSWDQDGYRVAEVDWFSDICPPDGTRERQDLQEVARGAAELAQSWIRRAGDAARA</sequence>
<dbReference type="Pfam" id="PF13923">
    <property type="entry name" value="zf-C3HC4_2"/>
    <property type="match status" value="1"/>
</dbReference>
<feature type="domain" description="RING-type" evidence="6">
    <location>
        <begin position="200"/>
        <end position="238"/>
    </location>
</feature>
<dbReference type="Pfam" id="PF02190">
    <property type="entry name" value="LON_substr_bdg"/>
    <property type="match status" value="1"/>
</dbReference>
<dbReference type="InterPro" id="IPR015947">
    <property type="entry name" value="PUA-like_sf"/>
</dbReference>
<evidence type="ECO:0000256" key="2">
    <source>
        <dbReference type="ARBA" id="ARBA00022771"/>
    </source>
</evidence>
<accession>A0AA38CLP8</accession>